<evidence type="ECO:0000313" key="2">
    <source>
        <dbReference type="EMBL" id="CAD8660124.1"/>
    </source>
</evidence>
<dbReference type="Gene3D" id="3.50.70.10">
    <property type="match status" value="1"/>
</dbReference>
<dbReference type="InterPro" id="IPR016087">
    <property type="entry name" value="Chalcone_isomerase"/>
</dbReference>
<evidence type="ECO:0000259" key="1">
    <source>
        <dbReference type="Pfam" id="PF16035"/>
    </source>
</evidence>
<gene>
    <name evidence="2" type="ORF">POBO1169_LOCUS6220</name>
</gene>
<dbReference type="EMBL" id="HBFA01011950">
    <property type="protein sequence ID" value="CAD8660124.1"/>
    <property type="molecule type" value="Transcribed_RNA"/>
</dbReference>
<dbReference type="InterPro" id="IPR036298">
    <property type="entry name" value="Chalcone_isomerase_sf"/>
</dbReference>
<sequence>MASSLTLGGNLVTPVFPLHATRTKTHAACRYQPSRGFSSKVTFQSSRKASAVKASRRLIVQSVAAPGDVPTLREAESGIEMPLVRIIGDVEQRCIGIATKKQSIFGPFKYNSYGIGLYVNAELCAKELGIRDRGGMELVSKVPNTENLPLCDIEVDGAISKTVQYVLCNSKTDSGSDVEVPVPSYEHEGALCDALLDGAFSKTIQITVCTDQPGRELADAIYQALEARMRLMGSTAELQTLVSVFEGRTLTAGTEVAILWRMEGNLEVAIRESDPETVKGVHLPLEELAKHPVISIHSNSLCRAFFEMYLGENAIAPEFRAAAAHGAAKLLESERISSEYRHRSIISEKKYKD</sequence>
<dbReference type="PANTHER" id="PTHR47698">
    <property type="entry name" value="FATTY-ACID-BINDING PROTEIN 3, CHLOROPLASTIC"/>
    <property type="match status" value="1"/>
</dbReference>
<dbReference type="InterPro" id="IPR016088">
    <property type="entry name" value="Chalcone_isomerase_3-sand"/>
</dbReference>
<dbReference type="AlphaFoldDB" id="A0A7S0N4V3"/>
<proteinExistence type="predicted"/>
<protein>
    <recommendedName>
        <fullName evidence="1">Chalcone isomerase domain-containing protein</fullName>
    </recommendedName>
</protein>
<name>A0A7S0N4V3_9CHLO</name>
<feature type="domain" description="Chalcone isomerase" evidence="1">
    <location>
        <begin position="171"/>
        <end position="322"/>
    </location>
</feature>
<accession>A0A7S0N4V3</accession>
<reference evidence="2" key="1">
    <citation type="submission" date="2021-01" db="EMBL/GenBank/DDBJ databases">
        <authorList>
            <person name="Corre E."/>
            <person name="Pelletier E."/>
            <person name="Niang G."/>
            <person name="Scheremetjew M."/>
            <person name="Finn R."/>
            <person name="Kale V."/>
            <person name="Holt S."/>
            <person name="Cochrane G."/>
            <person name="Meng A."/>
            <person name="Brown T."/>
            <person name="Cohen L."/>
        </authorList>
    </citation>
    <scope>NUCLEOTIDE SEQUENCE</scope>
    <source>
        <strain evidence="2">CCMP722</strain>
    </source>
</reference>
<dbReference type="GO" id="GO:0016872">
    <property type="term" value="F:intramolecular lyase activity"/>
    <property type="evidence" value="ECO:0007669"/>
    <property type="project" value="InterPro"/>
</dbReference>
<dbReference type="Pfam" id="PF16035">
    <property type="entry name" value="Chalcone_2"/>
    <property type="match status" value="1"/>
</dbReference>
<dbReference type="SUPFAM" id="SSF54626">
    <property type="entry name" value="Chalcone isomerase"/>
    <property type="match status" value="1"/>
</dbReference>
<organism evidence="2">
    <name type="scientific">Pyramimonas obovata</name>
    <dbReference type="NCBI Taxonomy" id="1411642"/>
    <lineage>
        <taxon>Eukaryota</taxon>
        <taxon>Viridiplantae</taxon>
        <taxon>Chlorophyta</taxon>
        <taxon>Pyramimonadophyceae</taxon>
        <taxon>Pyramimonadales</taxon>
        <taxon>Pyramimonadaceae</taxon>
        <taxon>Pyramimonas</taxon>
        <taxon>Pyramimonas incertae sedis</taxon>
    </lineage>
</organism>
<dbReference type="PANTHER" id="PTHR47698:SF2">
    <property type="entry name" value="FATTY-ACID-BINDING PROTEIN 3, CHLOROPLASTIC"/>
    <property type="match status" value="1"/>
</dbReference>